<dbReference type="AlphaFoldDB" id="A0A345E8G5"/>
<gene>
    <name evidence="1" type="ORF">DU484_00745</name>
</gene>
<dbReference type="Proteomes" id="UP000252985">
    <property type="component" value="Plasmid pCBA1112-01"/>
</dbReference>
<organism evidence="1 2">
    <name type="scientific">Haloplanus rubicundus</name>
    <dbReference type="NCBI Taxonomy" id="1547898"/>
    <lineage>
        <taxon>Archaea</taxon>
        <taxon>Methanobacteriati</taxon>
        <taxon>Methanobacteriota</taxon>
        <taxon>Stenosarchaea group</taxon>
        <taxon>Halobacteria</taxon>
        <taxon>Halobacteriales</taxon>
        <taxon>Haloferacaceae</taxon>
        <taxon>Haloplanus</taxon>
    </lineage>
</organism>
<dbReference type="GeneID" id="37285461"/>
<keyword evidence="1" id="KW-0614">Plasmid</keyword>
<dbReference type="RefSeq" id="WP_114604811.1">
    <property type="nucleotide sequence ID" value="NZ_CP031147.1"/>
</dbReference>
<dbReference type="EMBL" id="CP031147">
    <property type="protein sequence ID" value="AXG08487.1"/>
    <property type="molecule type" value="Genomic_DNA"/>
</dbReference>
<evidence type="ECO:0000313" key="1">
    <source>
        <dbReference type="EMBL" id="AXG08487.1"/>
    </source>
</evidence>
<reference evidence="1 2" key="1">
    <citation type="submission" date="2018-07" db="EMBL/GenBank/DDBJ databases">
        <title>Genome sequences of Haloplanus sp. CBA1112.</title>
        <authorList>
            <person name="Kim Y.B."/>
            <person name="Roh S.W."/>
        </authorList>
    </citation>
    <scope>NUCLEOTIDE SEQUENCE [LARGE SCALE GENOMIC DNA]</scope>
    <source>
        <strain evidence="1 2">CBA1112</strain>
        <plasmid evidence="2">pcba1112-01</plasmid>
    </source>
</reference>
<geneLocation type="plasmid" evidence="2">
    <name>pcba1112-01</name>
</geneLocation>
<dbReference type="KEGG" id="haq:DU484_00745"/>
<evidence type="ECO:0000313" key="2">
    <source>
        <dbReference type="Proteomes" id="UP000252985"/>
    </source>
</evidence>
<accession>A0A345E8G5</accession>
<name>A0A345E8G5_9EURY</name>
<proteinExistence type="predicted"/>
<sequence length="84" mass="9839">MPEIEICFGSEREYERLRDIRDKYGVQWRGMLIQGAKQLKGLHHPGLARDPSKRSFLDRPDWPAEFDIANADVDIPRQRSSESR</sequence>
<protein>
    <submittedName>
        <fullName evidence="1">Uncharacterized protein</fullName>
    </submittedName>
</protein>